<reference evidence="2" key="1">
    <citation type="submission" date="2009-01" db="EMBL/GenBank/DDBJ databases">
        <title>Complete sequence of plasmid1 of Arthrobacter chlorophenolicus A6.</title>
        <authorList>
            <consortium name="US DOE Joint Genome Institute"/>
            <person name="Lucas S."/>
            <person name="Copeland A."/>
            <person name="Lapidus A."/>
            <person name="Glavina del Rio T."/>
            <person name="Tice H."/>
            <person name="Bruce D."/>
            <person name="Goodwin L."/>
            <person name="Pitluck S."/>
            <person name="Goltsman E."/>
            <person name="Clum A."/>
            <person name="Larimer F."/>
            <person name="Land M."/>
            <person name="Hauser L."/>
            <person name="Kyrpides N."/>
            <person name="Mikhailova N."/>
            <person name="Jansson J."/>
            <person name="Richardson P."/>
        </authorList>
    </citation>
    <scope>NUCLEOTIDE SEQUENCE [LARGE SCALE GENOMIC DNA]</scope>
    <source>
        <strain evidence="2">A6</strain>
        <plasmid evidence="2">pACHL01</plasmid>
    </source>
</reference>
<gene>
    <name evidence="2" type="ordered locus">Achl_4373</name>
</gene>
<keyword evidence="3" id="KW-1185">Reference proteome</keyword>
<protein>
    <submittedName>
        <fullName evidence="2">Uncharacterized protein</fullName>
    </submittedName>
</protein>
<sequence length="90" mass="10171">MGFFTRRLIPRKVRRLAHPVRAVKRAVTPKPVKKALRAVSTVRSPIRAAGYAAERAVFSKPKPAPKPTYRHGHCPTAHRSYDAMRKCRKG</sequence>
<dbReference type="Proteomes" id="UP000002505">
    <property type="component" value="Plasmid pACHL01"/>
</dbReference>
<evidence type="ECO:0000313" key="2">
    <source>
        <dbReference type="EMBL" id="ACL42324.1"/>
    </source>
</evidence>
<organism evidence="2 3">
    <name type="scientific">Pseudarthrobacter chlorophenolicus (strain ATCC 700700 / DSM 12829 / CIP 107037 / JCM 12360 / KCTC 9906 / NCIMB 13794 / A6)</name>
    <name type="common">Arthrobacter chlorophenolicus</name>
    <dbReference type="NCBI Taxonomy" id="452863"/>
    <lineage>
        <taxon>Bacteria</taxon>
        <taxon>Bacillati</taxon>
        <taxon>Actinomycetota</taxon>
        <taxon>Actinomycetes</taxon>
        <taxon>Micrococcales</taxon>
        <taxon>Micrococcaceae</taxon>
        <taxon>Pseudarthrobacter</taxon>
    </lineage>
</organism>
<name>B8HIS7_PSECP</name>
<feature type="region of interest" description="Disordered" evidence="1">
    <location>
        <begin position="59"/>
        <end position="90"/>
    </location>
</feature>
<dbReference type="HOGENOM" id="CLU_2434495_0_0_11"/>
<accession>B8HIS7</accession>
<evidence type="ECO:0000313" key="3">
    <source>
        <dbReference type="Proteomes" id="UP000002505"/>
    </source>
</evidence>
<keyword evidence="2" id="KW-0614">Plasmid</keyword>
<dbReference type="AlphaFoldDB" id="B8HIS7"/>
<geneLocation type="plasmid" evidence="2 3">
    <name>pACHL01</name>
</geneLocation>
<dbReference type="EMBL" id="CP001342">
    <property type="protein sequence ID" value="ACL42324.1"/>
    <property type="molecule type" value="Genomic_DNA"/>
</dbReference>
<proteinExistence type="predicted"/>
<evidence type="ECO:0000256" key="1">
    <source>
        <dbReference type="SAM" id="MobiDB-lite"/>
    </source>
</evidence>
<dbReference type="KEGG" id="ach:Achl_4373"/>
<feature type="compositionally biased region" description="Basic and acidic residues" evidence="1">
    <location>
        <begin position="79"/>
        <end position="90"/>
    </location>
</feature>